<organism evidence="1 2">
    <name type="scientific">Microcystis aeruginosa PCC 7806SL</name>
    <dbReference type="NCBI Taxonomy" id="1903187"/>
    <lineage>
        <taxon>Bacteria</taxon>
        <taxon>Bacillati</taxon>
        <taxon>Cyanobacteriota</taxon>
        <taxon>Cyanophyceae</taxon>
        <taxon>Oscillatoriophycideae</taxon>
        <taxon>Chroococcales</taxon>
        <taxon>Microcystaceae</taxon>
        <taxon>Microcystis</taxon>
    </lineage>
</organism>
<sequence length="48" mass="5054">MYAASGGELDPKRLKSITPLTVFLGPNGSGKSTYLMSLLSSLNVLLLV</sequence>
<dbReference type="Proteomes" id="UP000192439">
    <property type="component" value="Chromosome"/>
</dbReference>
<keyword evidence="2" id="KW-1185">Reference proteome</keyword>
<dbReference type="EMBL" id="CP020771">
    <property type="protein sequence ID" value="ARI80296.1"/>
    <property type="molecule type" value="Genomic_DNA"/>
</dbReference>
<dbReference type="SUPFAM" id="SSF52540">
    <property type="entry name" value="P-loop containing nucleoside triphosphate hydrolases"/>
    <property type="match status" value="1"/>
</dbReference>
<evidence type="ECO:0008006" key="3">
    <source>
        <dbReference type="Google" id="ProtNLM"/>
    </source>
</evidence>
<evidence type="ECO:0000313" key="2">
    <source>
        <dbReference type="Proteomes" id="UP000192439"/>
    </source>
</evidence>
<evidence type="ECO:0000313" key="1">
    <source>
        <dbReference type="EMBL" id="ARI80296.1"/>
    </source>
</evidence>
<name>A0AB33BVN1_MICA7</name>
<accession>A0AB33BVN1</accession>
<protein>
    <recommendedName>
        <fullName evidence="3">ATPase AAA-type core domain-containing protein</fullName>
    </recommendedName>
</protein>
<dbReference type="InterPro" id="IPR027417">
    <property type="entry name" value="P-loop_NTPase"/>
</dbReference>
<dbReference type="AlphaFoldDB" id="A0AB33BVN1"/>
<reference evidence="1 2" key="1">
    <citation type="journal article" date="2018" name="Harmful Algae">
        <title>The highly heterogeneous methylated genomes and diverse restriction-modification systems of bloom-forming Microcystis.</title>
        <authorList>
            <person name="Zhao L."/>
            <person name="Song Y."/>
            <person name="Li L."/>
            <person name="Gan N."/>
            <person name="Brand J.J."/>
            <person name="Song L."/>
        </authorList>
    </citation>
    <scope>NUCLEOTIDE SEQUENCE [LARGE SCALE GENOMIC DNA]</scope>
    <source>
        <strain evidence="1 2">PCC 7806SL</strain>
    </source>
</reference>
<proteinExistence type="predicted"/>
<gene>
    <name evidence="1" type="ORF">BH695_1015</name>
</gene>